<dbReference type="Proteomes" id="UP000029553">
    <property type="component" value="Unassembled WGS sequence"/>
</dbReference>
<sequence>MAQLPDYLTILLDDTGEEFDPGVIKSDMERGMAKQRVGQSRVVVEVPVTLLFDSAADAESFYDWYFNTIKRIGFFTWTDPRTQTVRTGRFKDGAIGKLVPTIAGYAQSKRSCVLEYLR</sequence>
<evidence type="ECO:0000313" key="2">
    <source>
        <dbReference type="Proteomes" id="UP000029553"/>
    </source>
</evidence>
<dbReference type="AlphaFoldDB" id="A0A096FBK9"/>
<dbReference type="EMBL" id="AWOR01000057">
    <property type="protein sequence ID" value="KGH27761.1"/>
    <property type="molecule type" value="Genomic_DNA"/>
</dbReference>
<accession>A0A096FBK9</accession>
<evidence type="ECO:0000313" key="1">
    <source>
        <dbReference type="EMBL" id="KGH27761.1"/>
    </source>
</evidence>
<dbReference type="RefSeq" id="WP_034371724.1">
    <property type="nucleotide sequence ID" value="NZ_AWOR01000057.1"/>
</dbReference>
<proteinExistence type="predicted"/>
<gene>
    <name evidence="1" type="ORF">P353_17225</name>
</gene>
<name>A0A096FBK9_COMTE</name>
<comment type="caution">
    <text evidence="1">The sequence shown here is derived from an EMBL/GenBank/DDBJ whole genome shotgun (WGS) entry which is preliminary data.</text>
</comment>
<organism evidence="1 2">
    <name type="scientific">Comamonas testosteroni</name>
    <name type="common">Pseudomonas testosteroni</name>
    <dbReference type="NCBI Taxonomy" id="285"/>
    <lineage>
        <taxon>Bacteria</taxon>
        <taxon>Pseudomonadati</taxon>
        <taxon>Pseudomonadota</taxon>
        <taxon>Betaproteobacteria</taxon>
        <taxon>Burkholderiales</taxon>
        <taxon>Comamonadaceae</taxon>
        <taxon>Comamonas</taxon>
    </lineage>
</organism>
<reference evidence="1 2" key="1">
    <citation type="submission" date="2013-09" db="EMBL/GenBank/DDBJ databases">
        <title>High correlation between genotypes and phenotypes of environmental bacteria Comamonas testosteroni strains.</title>
        <authorList>
            <person name="Liu L."/>
            <person name="Zhu W."/>
            <person name="Xia X."/>
            <person name="Xu B."/>
            <person name="Luo M."/>
            <person name="Wang G."/>
        </authorList>
    </citation>
    <scope>NUCLEOTIDE SEQUENCE [LARGE SCALE GENOMIC DNA]</scope>
    <source>
        <strain evidence="1 2">JL40</strain>
    </source>
</reference>
<protein>
    <submittedName>
        <fullName evidence="1">Uncharacterized protein</fullName>
    </submittedName>
</protein>